<keyword evidence="6" id="KW-1267">Proteomics identification</keyword>
<feature type="region of interest" description="Disordered" evidence="1">
    <location>
        <begin position="52"/>
        <end position="73"/>
    </location>
</feature>
<dbReference type="EMBL" id="BX284606">
    <property type="protein sequence ID" value="CCD63821.1"/>
    <property type="molecule type" value="Genomic_DNA"/>
</dbReference>
<sequence length="556" mass="61704">MLLRNSFLLTLAIIGGSFAKEEEEKTPAEEMLDRMTVNMAGALVKSIFPEMDRKPTEAPTPAPTPPPQSSEIRRAPINPLISSMDGYSPQFAASEYNAMPQLSQASDTPRNPFSYQANQPSTYSLMPQTSNNRISQSSASGMDSLGALAFSGMNGMKNPDIAGMLSGGGGTPEAINAVRNQAYLAELSKHQSELNAYSAKQMEYLDQQRRYQQAMIDHQAGAALLMQKQQQEIIAKQMQNMKQSYGGGEAPAESKDFDENDNTVGGRYLTARARGVKTMKVPTNRKLEDDDVVANDEYLKEYFKQKYNIDIPDDVSQLTADEKATLRALKRELTRQKDKVKEKGVFKTMDSLKGKMTEERAAPSKNLQTEACDQCIPMNLKMVRGAWTQIYGNPKVVNKIFGTVMSLENMKSATGSIKMTSKKTSCVGMEVGAASSHRKSSKMNLFFRDSDEGNELHEMRGTVTVKDNIMSLETNLYRTHMCLVKAGPSESDRFEYVILSETTGKYACKSYHVFVRNTDDFNRRHFDDVSEYMKSQADAMPLGALPKSSLCELGSP</sequence>
<feature type="signal peptide" evidence="2">
    <location>
        <begin position="1"/>
        <end position="19"/>
    </location>
</feature>
<accession>Q19748</accession>
<accession>Q17844</accession>
<dbReference type="CTD" id="180868"/>
<dbReference type="OrthoDB" id="5872422at2759"/>
<evidence type="ECO:0007829" key="6">
    <source>
        <dbReference type="PeptideAtlas" id="Q19748"/>
    </source>
</evidence>
<feature type="region of interest" description="Disordered" evidence="1">
    <location>
        <begin position="244"/>
        <end position="264"/>
    </location>
</feature>
<dbReference type="PIR" id="T15461">
    <property type="entry name" value="T15461"/>
</dbReference>
<dbReference type="InParanoid" id="Q19748"/>
<dbReference type="PaxDb" id="6239-F22F4.1"/>
<name>Q19748_CAEEL</name>
<reference evidence="3 4" key="1">
    <citation type="journal article" date="1998" name="Science">
        <title>Genome sequence of the nematode C. elegans: a platform for investigating biology.</title>
        <authorList>
            <consortium name="The C. elegans sequencing consortium"/>
            <person name="Sulson J.E."/>
            <person name="Waterston R."/>
        </authorList>
    </citation>
    <scope>NUCLEOTIDE SEQUENCE [LARGE SCALE GENOMIC DNA]</scope>
    <source>
        <strain evidence="3 4">Bristol N2</strain>
    </source>
</reference>
<dbReference type="Bgee" id="WBGene00017716">
    <property type="expression patterns" value="Expressed in embryo and 3 other cell types or tissues"/>
</dbReference>
<dbReference type="SMR" id="Q19748"/>
<proteinExistence type="evidence at protein level"/>
<dbReference type="PeptideAtlas" id="Q19748"/>
<dbReference type="STRING" id="6239.F22F4.1.1"/>
<dbReference type="eggNOG" id="ENOG502SZXA">
    <property type="taxonomic scope" value="Eukaryota"/>
</dbReference>
<organism evidence="3 4">
    <name type="scientific">Caenorhabditis elegans</name>
    <dbReference type="NCBI Taxonomy" id="6239"/>
    <lineage>
        <taxon>Eukaryota</taxon>
        <taxon>Metazoa</taxon>
        <taxon>Ecdysozoa</taxon>
        <taxon>Nematoda</taxon>
        <taxon>Chromadorea</taxon>
        <taxon>Rhabditida</taxon>
        <taxon>Rhabditina</taxon>
        <taxon>Rhabditomorpha</taxon>
        <taxon>Rhabditoidea</taxon>
        <taxon>Rhabditidae</taxon>
        <taxon>Peloderinae</taxon>
        <taxon>Caenorhabditis</taxon>
    </lineage>
</organism>
<keyword evidence="4" id="KW-1185">Reference proteome</keyword>
<evidence type="ECO:0000256" key="2">
    <source>
        <dbReference type="SAM" id="SignalP"/>
    </source>
</evidence>
<dbReference type="PIR" id="T16143">
    <property type="entry name" value="T16143"/>
</dbReference>
<dbReference type="AlphaFoldDB" id="Q19748"/>
<protein>
    <submittedName>
        <fullName evidence="3">SUppressor of Pkc-3 (Pkc-3) Sterility</fullName>
    </submittedName>
</protein>
<gene>
    <name evidence="3 5" type="primary">sups-1</name>
    <name evidence="3" type="ORF">CELE_F22F4.1</name>
    <name evidence="5" type="ORF">F22F4.1</name>
</gene>
<evidence type="ECO:0000256" key="1">
    <source>
        <dbReference type="SAM" id="MobiDB-lite"/>
    </source>
</evidence>
<evidence type="ECO:0000313" key="5">
    <source>
        <dbReference type="WormBase" id="F22F4.1"/>
    </source>
</evidence>
<dbReference type="HOGENOM" id="CLU_495443_0_0_1"/>
<dbReference type="OMA" id="GNELHEM"/>
<evidence type="ECO:0000313" key="3">
    <source>
        <dbReference type="EMBL" id="CCD63821.1"/>
    </source>
</evidence>
<dbReference type="WormBase" id="F22F4.1">
    <property type="protein sequence ID" value="CE07126"/>
    <property type="gene ID" value="WBGene00017716"/>
    <property type="gene designation" value="sups-1"/>
</dbReference>
<dbReference type="Proteomes" id="UP000001940">
    <property type="component" value="Chromosome X"/>
</dbReference>
<keyword evidence="2" id="KW-0732">Signal</keyword>
<dbReference type="AGR" id="WB:WBGene00017716"/>
<feature type="compositionally biased region" description="Pro residues" evidence="1">
    <location>
        <begin position="58"/>
        <end position="68"/>
    </location>
</feature>
<dbReference type="FunCoup" id="Q19748">
    <property type="interactions" value="400"/>
</dbReference>
<dbReference type="UCSC" id="F22F4.1">
    <property type="organism name" value="c. elegans"/>
</dbReference>
<dbReference type="GeneID" id="180868"/>
<dbReference type="RefSeq" id="NP_509004.1">
    <property type="nucleotide sequence ID" value="NM_076603.6"/>
</dbReference>
<feature type="chain" id="PRO_5004187367" evidence="2">
    <location>
        <begin position="20"/>
        <end position="556"/>
    </location>
</feature>
<dbReference type="KEGG" id="cel:CELE_F22F4.1"/>
<evidence type="ECO:0000313" key="4">
    <source>
        <dbReference type="Proteomes" id="UP000001940"/>
    </source>
</evidence>